<dbReference type="AlphaFoldDB" id="A0A815AM69"/>
<evidence type="ECO:0008006" key="8">
    <source>
        <dbReference type="Google" id="ProtNLM"/>
    </source>
</evidence>
<accession>A0A815AM69</accession>
<dbReference type="Pfam" id="PF13424">
    <property type="entry name" value="TPR_12"/>
    <property type="match status" value="3"/>
</dbReference>
<gene>
    <name evidence="6" type="ORF">BYL167_LOCUS42504</name>
    <name evidence="4" type="ORF">CJN711_LOCUS14881</name>
    <name evidence="5" type="ORF">KQP761_LOCUS37598</name>
</gene>
<protein>
    <recommendedName>
        <fullName evidence="8">Tetratricopeptide repeat protein</fullName>
    </recommendedName>
</protein>
<sequence>MWAQKWPKIIGVFGHITPICKDLKQIMDKRQQNMISISFLTNDHKNIMKDLNRLNASFMYNQTIKEILLSIHYEERYFNDFIAYCSRFFGNNPIEIQNLSQFEQEYHQHPPIWWYTHPGFLSSMMNQPSHMMKLNLVIRMGFFIRDLHNNIAQVHAHQQAVYKTMGSFTVYRGQDFSQAEFDELAKMKGGFLSFNNFLLTDKNQQASLNFIQDSIQTSHGVGVLFIITVDPTTPSTPFANISDISYIKQDEILFSMNPIFRIGQIKPINNNRLWEVNLTFTSYSDSELHRLTEQIQKEAYPHLKGWDRLGMLLIKFEQFNKAQELYDILIDQAKTDSEKADVYHMLGWVKDGQGKYANALDYYQQSIEIKQNILSPIIANLASSYENAGTVHEKMSDYSTALSSHLKALKIRLKNLPSNHPDLANSYEHVGLMYGQMGNYTAALLSHEKALDIYKKIHSSNHPDLAICYNNIGLVYDQMGNYSDALSAHQKALEIYTTSLPSNHPHLATSYNNIGLVYNKMGNFSEAFAAHEKALEIRKSTLHSKHPDLAISFNNIGMLYVRKGEFYKALQLYQRALEIAQSSLPPNHHDTQLYQKNIELMKKKL</sequence>
<evidence type="ECO:0000256" key="2">
    <source>
        <dbReference type="ARBA" id="ARBA00022803"/>
    </source>
</evidence>
<dbReference type="InterPro" id="IPR011990">
    <property type="entry name" value="TPR-like_helical_dom_sf"/>
</dbReference>
<keyword evidence="2 3" id="KW-0802">TPR repeat</keyword>
<dbReference type="SMART" id="SM00028">
    <property type="entry name" value="TPR"/>
    <property type="match status" value="7"/>
</dbReference>
<reference evidence="4" key="1">
    <citation type="submission" date="2021-02" db="EMBL/GenBank/DDBJ databases">
        <authorList>
            <person name="Nowell W R."/>
        </authorList>
    </citation>
    <scope>NUCLEOTIDE SEQUENCE</scope>
</reference>
<dbReference type="EMBL" id="CAJOBH010110518">
    <property type="protein sequence ID" value="CAF4658893.1"/>
    <property type="molecule type" value="Genomic_DNA"/>
</dbReference>
<dbReference type="SUPFAM" id="SSF48452">
    <property type="entry name" value="TPR-like"/>
    <property type="match status" value="2"/>
</dbReference>
<dbReference type="PANTHER" id="PTHR45641">
    <property type="entry name" value="TETRATRICOPEPTIDE REPEAT PROTEIN (AFU_ORTHOLOGUE AFUA_6G03870)"/>
    <property type="match status" value="1"/>
</dbReference>
<feature type="repeat" description="TPR" evidence="3">
    <location>
        <begin position="424"/>
        <end position="457"/>
    </location>
</feature>
<feature type="repeat" description="TPR" evidence="3">
    <location>
        <begin position="508"/>
        <end position="541"/>
    </location>
</feature>
<dbReference type="Gene3D" id="1.25.40.10">
    <property type="entry name" value="Tetratricopeptide repeat domain"/>
    <property type="match status" value="3"/>
</dbReference>
<dbReference type="Proteomes" id="UP000663855">
    <property type="component" value="Unassembled WGS sequence"/>
</dbReference>
<keyword evidence="1" id="KW-0677">Repeat</keyword>
<dbReference type="PROSITE" id="PS50293">
    <property type="entry name" value="TPR_REGION"/>
    <property type="match status" value="3"/>
</dbReference>
<name>A0A815AM69_9BILA</name>
<dbReference type="EMBL" id="CAJNOV010006766">
    <property type="protein sequence ID" value="CAF1258920.1"/>
    <property type="molecule type" value="Genomic_DNA"/>
</dbReference>
<organism evidence="4 7">
    <name type="scientific">Rotaria magnacalcarata</name>
    <dbReference type="NCBI Taxonomy" id="392030"/>
    <lineage>
        <taxon>Eukaryota</taxon>
        <taxon>Metazoa</taxon>
        <taxon>Spiralia</taxon>
        <taxon>Gnathifera</taxon>
        <taxon>Rotifera</taxon>
        <taxon>Eurotatoria</taxon>
        <taxon>Bdelloidea</taxon>
        <taxon>Philodinida</taxon>
        <taxon>Philodinidae</taxon>
        <taxon>Rotaria</taxon>
    </lineage>
</organism>
<evidence type="ECO:0000313" key="6">
    <source>
        <dbReference type="EMBL" id="CAF4658893.1"/>
    </source>
</evidence>
<dbReference type="InterPro" id="IPR019734">
    <property type="entry name" value="TPR_rpt"/>
</dbReference>
<evidence type="ECO:0000313" key="7">
    <source>
        <dbReference type="Proteomes" id="UP000663855"/>
    </source>
</evidence>
<feature type="repeat" description="TPR" evidence="3">
    <location>
        <begin position="550"/>
        <end position="583"/>
    </location>
</feature>
<evidence type="ECO:0000256" key="3">
    <source>
        <dbReference type="PROSITE-ProRule" id="PRU00339"/>
    </source>
</evidence>
<evidence type="ECO:0000313" key="5">
    <source>
        <dbReference type="EMBL" id="CAF1683595.1"/>
    </source>
</evidence>
<dbReference type="OrthoDB" id="5986190at2759"/>
<dbReference type="Proteomes" id="UP000681967">
    <property type="component" value="Unassembled WGS sequence"/>
</dbReference>
<dbReference type="PROSITE" id="PS50005">
    <property type="entry name" value="TPR"/>
    <property type="match status" value="6"/>
</dbReference>
<feature type="repeat" description="TPR" evidence="3">
    <location>
        <begin position="340"/>
        <end position="373"/>
    </location>
</feature>
<dbReference type="Proteomes" id="UP000663834">
    <property type="component" value="Unassembled WGS sequence"/>
</dbReference>
<comment type="caution">
    <text evidence="4">The sequence shown here is derived from an EMBL/GenBank/DDBJ whole genome shotgun (WGS) entry which is preliminary data.</text>
</comment>
<dbReference type="EMBL" id="CAJNOW010021275">
    <property type="protein sequence ID" value="CAF1683595.1"/>
    <property type="molecule type" value="Genomic_DNA"/>
</dbReference>
<dbReference type="Gene3D" id="3.90.176.10">
    <property type="entry name" value="Toxin ADP-ribosyltransferase, Chain A, domain 1"/>
    <property type="match status" value="1"/>
</dbReference>
<dbReference type="SUPFAM" id="SSF56399">
    <property type="entry name" value="ADP-ribosylation"/>
    <property type="match status" value="1"/>
</dbReference>
<feature type="repeat" description="TPR" evidence="3">
    <location>
        <begin position="382"/>
        <end position="415"/>
    </location>
</feature>
<feature type="repeat" description="TPR" evidence="3">
    <location>
        <begin position="466"/>
        <end position="499"/>
    </location>
</feature>
<evidence type="ECO:0000313" key="4">
    <source>
        <dbReference type="EMBL" id="CAF1258920.1"/>
    </source>
</evidence>
<proteinExistence type="predicted"/>
<dbReference type="PANTHER" id="PTHR45641:SF1">
    <property type="entry name" value="AAA+ ATPASE DOMAIN-CONTAINING PROTEIN"/>
    <property type="match status" value="1"/>
</dbReference>
<evidence type="ECO:0000256" key="1">
    <source>
        <dbReference type="ARBA" id="ARBA00022737"/>
    </source>
</evidence>